<dbReference type="Proteomes" id="UP000215148">
    <property type="component" value="Chromosome 2"/>
</dbReference>
<gene>
    <name evidence="1" type="ORF">CCZ37_14645</name>
</gene>
<keyword evidence="2" id="KW-1185">Reference proteome</keyword>
<protein>
    <submittedName>
        <fullName evidence="1">Uncharacterized protein</fullName>
    </submittedName>
</protein>
<sequence length="236" mass="26662">MAISSFFSCILPNSSISESELKKIEKIDIKSISKTDINRIKKSLSRKKTSLEKKGRIVIILNKKGQYNECDNHILSKYNSEKIVDLRVNQVVESAFSSIIENKNNPLVSPTKEEIKQHFACYGVGLIEQKLLLKEIDSEQAKKHIKELLKWIKANKACIGRSGLQATLRSEVDKMKLDQGQLNVNLRMSVTNQINKQVESKINDHLSSYAKKKYGGATILTGESIDSWILNNINIS</sequence>
<evidence type="ECO:0000313" key="1">
    <source>
        <dbReference type="EMBL" id="ASU23824.1"/>
    </source>
</evidence>
<organism evidence="1 2">
    <name type="scientific">Vibrio qinghaiensis</name>
    <dbReference type="NCBI Taxonomy" id="2025808"/>
    <lineage>
        <taxon>Bacteria</taxon>
        <taxon>Pseudomonadati</taxon>
        <taxon>Pseudomonadota</taxon>
        <taxon>Gammaproteobacteria</taxon>
        <taxon>Vibrionales</taxon>
        <taxon>Vibrionaceae</taxon>
        <taxon>Vibrio</taxon>
    </lineage>
</organism>
<dbReference type="RefSeq" id="WP_094501173.1">
    <property type="nucleotide sequence ID" value="NZ_CAWNHI010000002.1"/>
</dbReference>
<evidence type="ECO:0000313" key="2">
    <source>
        <dbReference type="Proteomes" id="UP000215148"/>
    </source>
</evidence>
<dbReference type="KEGG" id="vqi:CCZ37_14645"/>
<accession>A0A223N220</accession>
<name>A0A223N220_9VIBR</name>
<proteinExistence type="predicted"/>
<dbReference type="AlphaFoldDB" id="A0A223N220"/>
<reference evidence="1 2" key="1">
    <citation type="submission" date="2017-08" db="EMBL/GenBank/DDBJ databases">
        <title>The Vibrio qinghaiensis sp.-Q67 is a luminous bacteria isolated firstly from Qinghai lake, Qinghai province, China, which has been proved to be very sensitive to detect environmental and food pollutants. Therefore, complete genome analysis of V. qinghaiensis sp.-Q67 highlights the potential application of this strain on detection of hazards in the contaminated environments.</title>
        <authorList>
            <person name="Gong L."/>
        </authorList>
    </citation>
    <scope>NUCLEOTIDE SEQUENCE [LARGE SCALE GENOMIC DNA]</scope>
    <source>
        <strain evidence="1 2">Q67</strain>
    </source>
</reference>
<dbReference type="EMBL" id="CP022742">
    <property type="protein sequence ID" value="ASU23824.1"/>
    <property type="molecule type" value="Genomic_DNA"/>
</dbReference>